<dbReference type="Proteomes" id="UP001606305">
    <property type="component" value="Unassembled WGS sequence"/>
</dbReference>
<comment type="caution">
    <text evidence="1">The sequence shown here is derived from an EMBL/GenBank/DDBJ whole genome shotgun (WGS) entry which is preliminary data.</text>
</comment>
<reference evidence="1 2" key="1">
    <citation type="submission" date="2024-09" db="EMBL/GenBank/DDBJ databases">
        <title>Novel species of the genus Pelomonas and Roseateles isolated from streams.</title>
        <authorList>
            <person name="Lu H."/>
        </authorList>
    </citation>
    <scope>NUCLEOTIDE SEQUENCE [LARGE SCALE GENOMIC DNA]</scope>
    <source>
        <strain evidence="1 2">BYS96W</strain>
    </source>
</reference>
<keyword evidence="2" id="KW-1185">Reference proteome</keyword>
<gene>
    <name evidence="1" type="ORF">ACG00X_16580</name>
</gene>
<protein>
    <submittedName>
        <fullName evidence="1">Uncharacterized protein</fullName>
    </submittedName>
</protein>
<proteinExistence type="predicted"/>
<dbReference type="EMBL" id="JBIGIA010000012">
    <property type="protein sequence ID" value="MFG6458457.1"/>
    <property type="molecule type" value="Genomic_DNA"/>
</dbReference>
<organism evidence="1 2">
    <name type="scientific">Pelomonas nitida</name>
    <dbReference type="NCBI Taxonomy" id="3299027"/>
    <lineage>
        <taxon>Bacteria</taxon>
        <taxon>Pseudomonadati</taxon>
        <taxon>Pseudomonadota</taxon>
        <taxon>Betaproteobacteria</taxon>
        <taxon>Burkholderiales</taxon>
        <taxon>Sphaerotilaceae</taxon>
        <taxon>Roseateles</taxon>
    </lineage>
</organism>
<dbReference type="RefSeq" id="WP_394489421.1">
    <property type="nucleotide sequence ID" value="NZ_JBIGIA010000012.1"/>
</dbReference>
<name>A0ABW7G975_9BURK</name>
<sequence>MSALSMSNAARLRVWRCDRLAAWLLLAGENPRRRRALPAARLPSPSGAPNCQIQV</sequence>
<evidence type="ECO:0000313" key="1">
    <source>
        <dbReference type="EMBL" id="MFG6458457.1"/>
    </source>
</evidence>
<evidence type="ECO:0000313" key="2">
    <source>
        <dbReference type="Proteomes" id="UP001606305"/>
    </source>
</evidence>
<accession>A0ABW7G975</accession>